<protein>
    <submittedName>
        <fullName evidence="1">Uncharacterized protein</fullName>
    </submittedName>
</protein>
<keyword evidence="2" id="KW-1185">Reference proteome</keyword>
<sequence>MEYHWSNSLWQRMEAMRKQEDYQSKLERDMHNCYHGGGNGVNAYGGSNHGHGSFMFRGHDSYGNFTPKRYNGVGNFSSYAKSYGHTSYNDYWGYERVNAKYVEHISYVVIKNLMIVMTL</sequence>
<organism evidence="1 2">
    <name type="scientific">Catharanthus roseus</name>
    <name type="common">Madagascar periwinkle</name>
    <name type="synonym">Vinca rosea</name>
    <dbReference type="NCBI Taxonomy" id="4058"/>
    <lineage>
        <taxon>Eukaryota</taxon>
        <taxon>Viridiplantae</taxon>
        <taxon>Streptophyta</taxon>
        <taxon>Embryophyta</taxon>
        <taxon>Tracheophyta</taxon>
        <taxon>Spermatophyta</taxon>
        <taxon>Magnoliopsida</taxon>
        <taxon>eudicotyledons</taxon>
        <taxon>Gunneridae</taxon>
        <taxon>Pentapetalae</taxon>
        <taxon>asterids</taxon>
        <taxon>lamiids</taxon>
        <taxon>Gentianales</taxon>
        <taxon>Apocynaceae</taxon>
        <taxon>Rauvolfioideae</taxon>
        <taxon>Vinceae</taxon>
        <taxon>Catharanthinae</taxon>
        <taxon>Catharanthus</taxon>
    </lineage>
</organism>
<accession>A0ACB9ZMN3</accession>
<comment type="caution">
    <text evidence="1">The sequence shown here is derived from an EMBL/GenBank/DDBJ whole genome shotgun (WGS) entry which is preliminary data.</text>
</comment>
<proteinExistence type="predicted"/>
<reference evidence="2" key="1">
    <citation type="journal article" date="2023" name="Nat. Plants">
        <title>Single-cell RNA sequencing provides a high-resolution roadmap for understanding the multicellular compartmentation of specialized metabolism.</title>
        <authorList>
            <person name="Sun S."/>
            <person name="Shen X."/>
            <person name="Li Y."/>
            <person name="Li Y."/>
            <person name="Wang S."/>
            <person name="Li R."/>
            <person name="Zhang H."/>
            <person name="Shen G."/>
            <person name="Guo B."/>
            <person name="Wei J."/>
            <person name="Xu J."/>
            <person name="St-Pierre B."/>
            <person name="Chen S."/>
            <person name="Sun C."/>
        </authorList>
    </citation>
    <scope>NUCLEOTIDE SEQUENCE [LARGE SCALE GENOMIC DNA]</scope>
</reference>
<evidence type="ECO:0000313" key="1">
    <source>
        <dbReference type="EMBL" id="KAI5648951.1"/>
    </source>
</evidence>
<dbReference type="EMBL" id="CM044708">
    <property type="protein sequence ID" value="KAI5648951.1"/>
    <property type="molecule type" value="Genomic_DNA"/>
</dbReference>
<dbReference type="Proteomes" id="UP001060085">
    <property type="component" value="Linkage Group LG08"/>
</dbReference>
<gene>
    <name evidence="1" type="ORF">M9H77_34956</name>
</gene>
<evidence type="ECO:0000313" key="2">
    <source>
        <dbReference type="Proteomes" id="UP001060085"/>
    </source>
</evidence>
<name>A0ACB9ZMN3_CATRO</name>